<dbReference type="AlphaFoldDB" id="A0A346NPE9"/>
<dbReference type="OrthoDB" id="6369677at2"/>
<gene>
    <name evidence="1" type="ORF">D0Y50_14230</name>
</gene>
<organism evidence="1 2">
    <name type="scientific">Salinimonas sediminis</name>
    <dbReference type="NCBI Taxonomy" id="2303538"/>
    <lineage>
        <taxon>Bacteria</taxon>
        <taxon>Pseudomonadati</taxon>
        <taxon>Pseudomonadota</taxon>
        <taxon>Gammaproteobacteria</taxon>
        <taxon>Alteromonadales</taxon>
        <taxon>Alteromonadaceae</taxon>
        <taxon>Alteromonas/Salinimonas group</taxon>
        <taxon>Salinimonas</taxon>
    </lineage>
</organism>
<evidence type="ECO:0000313" key="1">
    <source>
        <dbReference type="EMBL" id="AXR07406.1"/>
    </source>
</evidence>
<name>A0A346NPE9_9ALTE</name>
<sequence length="123" mass="14484">MGTKLETRELQRQLKDISASVGWSQNKLARVLYNELYAMDDEEGVRRFQERLKKALQRDSTKPEKLEQYLTIAHRCQTAQKQQEHFRRPEKVGYISETMSIEMKRITAEIDLQLAQQGARRTS</sequence>
<dbReference type="Proteomes" id="UP000262073">
    <property type="component" value="Chromosome"/>
</dbReference>
<dbReference type="EMBL" id="CP031769">
    <property type="protein sequence ID" value="AXR07406.1"/>
    <property type="molecule type" value="Genomic_DNA"/>
</dbReference>
<dbReference type="KEGG" id="salm:D0Y50_14230"/>
<protein>
    <submittedName>
        <fullName evidence="1">Uncharacterized protein</fullName>
    </submittedName>
</protein>
<reference evidence="1 2" key="1">
    <citation type="submission" date="2018-08" db="EMBL/GenBank/DDBJ databases">
        <title>Salinimonas sediminis sp. nov., a piezophilic bacterium isolated from a deep-sea sediment sample from the New Britain Trench.</title>
        <authorList>
            <person name="Cao J."/>
        </authorList>
    </citation>
    <scope>NUCLEOTIDE SEQUENCE [LARGE SCALE GENOMIC DNA]</scope>
    <source>
        <strain evidence="1 2">N102</strain>
    </source>
</reference>
<accession>A0A346NPE9</accession>
<proteinExistence type="predicted"/>
<evidence type="ECO:0000313" key="2">
    <source>
        <dbReference type="Proteomes" id="UP000262073"/>
    </source>
</evidence>
<keyword evidence="2" id="KW-1185">Reference proteome</keyword>
<dbReference type="RefSeq" id="WP_108565857.1">
    <property type="nucleotide sequence ID" value="NZ_CP031769.1"/>
</dbReference>